<dbReference type="EMBL" id="CP011805">
    <property type="protein sequence ID" value="AKM06140.1"/>
    <property type="molecule type" value="Genomic_DNA"/>
</dbReference>
<dbReference type="InterPro" id="IPR025629">
    <property type="entry name" value="DUF4287"/>
</dbReference>
<dbReference type="KEGG" id="amx:AM2010_47"/>
<proteinExistence type="predicted"/>
<evidence type="ECO:0008006" key="3">
    <source>
        <dbReference type="Google" id="ProtNLM"/>
    </source>
</evidence>
<dbReference type="Proteomes" id="UP000037643">
    <property type="component" value="Chromosome"/>
</dbReference>
<sequence length="70" mass="7944">MPDPSPKGPASYFPSIEKKYGRPITEWQAIVREHLPAKHMELVALLKDRHGMGHGHANAIVAYTLKRDRK</sequence>
<evidence type="ECO:0000313" key="1">
    <source>
        <dbReference type="EMBL" id="AKM06140.1"/>
    </source>
</evidence>
<accession>A0A0G3X3P6</accession>
<keyword evidence="2" id="KW-1185">Reference proteome</keyword>
<evidence type="ECO:0000313" key="2">
    <source>
        <dbReference type="Proteomes" id="UP000037643"/>
    </source>
</evidence>
<dbReference type="AlphaFoldDB" id="A0A0G3X3P6"/>
<dbReference type="OrthoDB" id="9809825at2"/>
<name>A0A0G3X3P6_9SPHN</name>
<dbReference type="STRING" id="543877.AM2010_47"/>
<dbReference type="Pfam" id="PF14117">
    <property type="entry name" value="DUF4287"/>
    <property type="match status" value="1"/>
</dbReference>
<dbReference type="PATRIC" id="fig|543877.4.peg.49"/>
<reference evidence="1 2" key="1">
    <citation type="submission" date="2015-06" db="EMBL/GenBank/DDBJ databases">
        <authorList>
            <person name="Kim K.M."/>
        </authorList>
    </citation>
    <scope>NUCLEOTIDE SEQUENCE [LARGE SCALE GENOMIC DNA]</scope>
    <source>
        <strain evidence="1 2">KCTC 22370</strain>
    </source>
</reference>
<gene>
    <name evidence="1" type="ORF">AM2010_47</name>
</gene>
<dbReference type="RefSeq" id="WP_047805377.1">
    <property type="nucleotide sequence ID" value="NZ_CP011805.1"/>
</dbReference>
<protein>
    <recommendedName>
        <fullName evidence="3">DUF4287 domain-containing protein</fullName>
    </recommendedName>
</protein>
<organism evidence="1 2">
    <name type="scientific">Pelagerythrobacter marensis</name>
    <dbReference type="NCBI Taxonomy" id="543877"/>
    <lineage>
        <taxon>Bacteria</taxon>
        <taxon>Pseudomonadati</taxon>
        <taxon>Pseudomonadota</taxon>
        <taxon>Alphaproteobacteria</taxon>
        <taxon>Sphingomonadales</taxon>
        <taxon>Erythrobacteraceae</taxon>
        <taxon>Pelagerythrobacter</taxon>
    </lineage>
</organism>